<dbReference type="InterPro" id="IPR036291">
    <property type="entry name" value="NAD(P)-bd_dom_sf"/>
</dbReference>
<dbReference type="PROSITE" id="PS00061">
    <property type="entry name" value="ADH_SHORT"/>
    <property type="match status" value="1"/>
</dbReference>
<sequence>MGDVQQKLTIWITGASSGIGYALVERYLARDYQVFASARSEGKLSELQANPALTFIPYDVTDASQIDHVRALIQQQTQHLDCVILNAGNCEYLDPQHPDWEMMKRIMSVNYFGLVNCVAVSLPLLKKAQSAHLVGISSQAVQAAFTQAEAYGASKAAVRYFLSSLRVDLQSSNIDVTCVLPGFVDTPLTQKNTFSMPFLMSPEDAAARIESALMKRPYEYAFPKRLSAMLWLARCFPKRWIAMTAPKQ</sequence>
<reference evidence="3 4" key="1">
    <citation type="submission" date="2024-02" db="EMBL/GenBank/DDBJ databases">
        <title>Bacteria isolated from the canopy kelp, Nereocystis luetkeana.</title>
        <authorList>
            <person name="Pfister C.A."/>
            <person name="Younker I.T."/>
            <person name="Light S.H."/>
        </authorList>
    </citation>
    <scope>NUCLEOTIDE SEQUENCE [LARGE SCALE GENOMIC DNA]</scope>
    <source>
        <strain evidence="3 4">TI.4.07</strain>
    </source>
</reference>
<comment type="similarity">
    <text evidence="1">Belongs to the short-chain dehydrogenases/reductases (SDR) family.</text>
</comment>
<proteinExistence type="inferred from homology"/>
<dbReference type="Pfam" id="PF00106">
    <property type="entry name" value="adh_short"/>
    <property type="match status" value="1"/>
</dbReference>
<dbReference type="Proteomes" id="UP001379949">
    <property type="component" value="Unassembled WGS sequence"/>
</dbReference>
<dbReference type="PRINTS" id="PR00081">
    <property type="entry name" value="GDHRDH"/>
</dbReference>
<dbReference type="InterPro" id="IPR020904">
    <property type="entry name" value="Sc_DH/Rdtase_CS"/>
</dbReference>
<dbReference type="SUPFAM" id="SSF51735">
    <property type="entry name" value="NAD(P)-binding Rossmann-fold domains"/>
    <property type="match status" value="1"/>
</dbReference>
<dbReference type="InterPro" id="IPR002347">
    <property type="entry name" value="SDR_fam"/>
</dbReference>
<gene>
    <name evidence="3" type="ORF">V6242_12360</name>
</gene>
<dbReference type="PANTHER" id="PTHR44196">
    <property type="entry name" value="DEHYDROGENASE/REDUCTASE SDR FAMILY MEMBER 7B"/>
    <property type="match status" value="1"/>
</dbReference>
<dbReference type="PANTHER" id="PTHR44196:SF1">
    <property type="entry name" value="DEHYDROGENASE_REDUCTASE SDR FAMILY MEMBER 7B"/>
    <property type="match status" value="1"/>
</dbReference>
<dbReference type="RefSeq" id="WP_341567559.1">
    <property type="nucleotide sequence ID" value="NZ_JBAKAR010000010.1"/>
</dbReference>
<keyword evidence="2" id="KW-0560">Oxidoreductase</keyword>
<name>A0ABU9G6R1_9GAMM</name>
<evidence type="ECO:0000256" key="1">
    <source>
        <dbReference type="ARBA" id="ARBA00006484"/>
    </source>
</evidence>
<accession>A0ABU9G6R1</accession>
<organism evidence="3 4">
    <name type="scientific">Marinomonas arenicola</name>
    <dbReference type="NCBI Taxonomy" id="569601"/>
    <lineage>
        <taxon>Bacteria</taxon>
        <taxon>Pseudomonadati</taxon>
        <taxon>Pseudomonadota</taxon>
        <taxon>Gammaproteobacteria</taxon>
        <taxon>Oceanospirillales</taxon>
        <taxon>Oceanospirillaceae</taxon>
        <taxon>Marinomonas</taxon>
    </lineage>
</organism>
<dbReference type="Gene3D" id="3.40.50.720">
    <property type="entry name" value="NAD(P)-binding Rossmann-like Domain"/>
    <property type="match status" value="1"/>
</dbReference>
<evidence type="ECO:0000256" key="2">
    <source>
        <dbReference type="ARBA" id="ARBA00023002"/>
    </source>
</evidence>
<dbReference type="EMBL" id="JBAKAR010000010">
    <property type="protein sequence ID" value="MEL0613940.1"/>
    <property type="molecule type" value="Genomic_DNA"/>
</dbReference>
<comment type="caution">
    <text evidence="3">The sequence shown here is derived from an EMBL/GenBank/DDBJ whole genome shotgun (WGS) entry which is preliminary data.</text>
</comment>
<protein>
    <submittedName>
        <fullName evidence="3">SDR family NAD(P)-dependent oxidoreductase</fullName>
    </submittedName>
</protein>
<evidence type="ECO:0000313" key="4">
    <source>
        <dbReference type="Proteomes" id="UP001379949"/>
    </source>
</evidence>
<evidence type="ECO:0000313" key="3">
    <source>
        <dbReference type="EMBL" id="MEL0613940.1"/>
    </source>
</evidence>
<keyword evidence="4" id="KW-1185">Reference proteome</keyword>